<dbReference type="AlphaFoldDB" id="A0A2P2PC08"/>
<sequence>MCQQKNKKIAANRIEPFIMWDQRLVLIGLTKSKALFKLSPGH</sequence>
<proteinExistence type="predicted"/>
<accession>A0A2P2PC08</accession>
<protein>
    <submittedName>
        <fullName evidence="1">Uncharacterized protein</fullName>
    </submittedName>
</protein>
<name>A0A2P2PC08_RHIMU</name>
<evidence type="ECO:0000313" key="1">
    <source>
        <dbReference type="EMBL" id="MBX52292.1"/>
    </source>
</evidence>
<organism evidence="1">
    <name type="scientific">Rhizophora mucronata</name>
    <name type="common">Asiatic mangrove</name>
    <dbReference type="NCBI Taxonomy" id="61149"/>
    <lineage>
        <taxon>Eukaryota</taxon>
        <taxon>Viridiplantae</taxon>
        <taxon>Streptophyta</taxon>
        <taxon>Embryophyta</taxon>
        <taxon>Tracheophyta</taxon>
        <taxon>Spermatophyta</taxon>
        <taxon>Magnoliopsida</taxon>
        <taxon>eudicotyledons</taxon>
        <taxon>Gunneridae</taxon>
        <taxon>Pentapetalae</taxon>
        <taxon>rosids</taxon>
        <taxon>fabids</taxon>
        <taxon>Malpighiales</taxon>
        <taxon>Rhizophoraceae</taxon>
        <taxon>Rhizophora</taxon>
    </lineage>
</organism>
<dbReference type="EMBL" id="GGEC01071808">
    <property type="protein sequence ID" value="MBX52292.1"/>
    <property type="molecule type" value="Transcribed_RNA"/>
</dbReference>
<reference evidence="1" key="1">
    <citation type="submission" date="2018-02" db="EMBL/GenBank/DDBJ databases">
        <title>Rhizophora mucronata_Transcriptome.</title>
        <authorList>
            <person name="Meera S.P."/>
            <person name="Sreeshan A."/>
            <person name="Augustine A."/>
        </authorList>
    </citation>
    <scope>NUCLEOTIDE SEQUENCE</scope>
    <source>
        <tissue evidence="1">Leaf</tissue>
    </source>
</reference>